<dbReference type="AlphaFoldDB" id="A0A1I7KMG3"/>
<reference evidence="3" key="1">
    <citation type="submission" date="2016-10" db="EMBL/GenBank/DDBJ databases">
        <authorList>
            <person name="Varghese N."/>
        </authorList>
    </citation>
    <scope>NUCLEOTIDE SEQUENCE [LARGE SCALE GENOMIC DNA]</scope>
    <source>
        <strain evidence="3">DSM 18820</strain>
    </source>
</reference>
<gene>
    <name evidence="2" type="ORF">SAMN04487941_3896</name>
</gene>
<dbReference type="Gene3D" id="2.60.40.1930">
    <property type="match status" value="1"/>
</dbReference>
<keyword evidence="3" id="KW-1185">Reference proteome</keyword>
<keyword evidence="1" id="KW-0732">Signal</keyword>
<accession>A0A1I7KMG3</accession>
<dbReference type="STRING" id="388950.GCA_001611675_02726"/>
<dbReference type="EMBL" id="FPCA01000006">
    <property type="protein sequence ID" value="SFU98620.1"/>
    <property type="molecule type" value="Genomic_DNA"/>
</dbReference>
<evidence type="ECO:0008006" key="4">
    <source>
        <dbReference type="Google" id="ProtNLM"/>
    </source>
</evidence>
<dbReference type="RefSeq" id="WP_139237238.1">
    <property type="nucleotide sequence ID" value="NZ_BMXC01000005.1"/>
</dbReference>
<feature type="signal peptide" evidence="1">
    <location>
        <begin position="1"/>
        <end position="39"/>
    </location>
</feature>
<dbReference type="OrthoDB" id="679547at2"/>
<name>A0A1I7KMG3_9BACT</name>
<evidence type="ECO:0000313" key="2">
    <source>
        <dbReference type="EMBL" id="SFU98620.1"/>
    </source>
</evidence>
<sequence>MRRYLMNTRIPATTAALNSCRFMLLLALLILAAGGQAVAQTGLGETILPLFDAYRSKALQEKVYLHLDRPFYACGETMWFKVYTTDGTLHKPLDMSKVAYVEVLDEALQPVLQGKIALKNGTGNGSLMLPLTLKSGNYRVRAYTNWMKNFDPEFYFDAPITIVNSFNKLGPVPAQAVAAHSVQFFPEGGNLVQNIPAKVAFQAVDNRTGKGISFTGKVVDEAGNEVAQLRTHKFGMGSFTFTPAAATTYTAIIELPGRQVMRQKLPQVQDQGYSLHLEELSPKQLKITVSAVGLGPQPEQVYLLGHARQMISVAEGMWLMQGNATFVVDKEKLGEGITHLTVFNGKKKPVAERLYFKRPAQQLAIEVQNDKRLYGTREKVSTSLQTQAQAGQPVAADLSVAVYKLDSLQAATQTGIHTFLWLTSDLKGTIEQPEYYLTTTGPEAEEATENLMLTHGWSRFNWENVLQEQNATYKYLPEYGGHVIRGKVTDAATGANARGITTYLASPSKHIRLYPAISDVNGWVQFETKDLYGTKELIMQSNLQRDSTYHFEIFSPFAEKHASTSKLGALNLTERLRQELTQRHVGLQVPYTYYPDKLNAFYAPGIDSTAFYGKANQTYLLDDYIRFKVMEEVMREYVPGVQVRLRQGKFHFMVFDTPHSSIFNSNPLVLLDGVPIFDIDKIMAFDPLKVRKLEVFTSQYFLGPHSYPGLVSYTTYQGDLGGFKLNPRALLVEYEGLQLQRQFYAPTYDNEQQKLSRLPDFRNLLHWQPTVVTGADGKAALSFYTSDQAGKYVMVVQGLATSGLAGSQVVTFEVGQSL</sequence>
<organism evidence="2 3">
    <name type="scientific">Pontibacter akesuensis</name>
    <dbReference type="NCBI Taxonomy" id="388950"/>
    <lineage>
        <taxon>Bacteria</taxon>
        <taxon>Pseudomonadati</taxon>
        <taxon>Bacteroidota</taxon>
        <taxon>Cytophagia</taxon>
        <taxon>Cytophagales</taxon>
        <taxon>Hymenobacteraceae</taxon>
        <taxon>Pontibacter</taxon>
    </lineage>
</organism>
<proteinExistence type="predicted"/>
<dbReference type="Proteomes" id="UP000182491">
    <property type="component" value="Unassembled WGS sequence"/>
</dbReference>
<evidence type="ECO:0000256" key="1">
    <source>
        <dbReference type="SAM" id="SignalP"/>
    </source>
</evidence>
<protein>
    <recommendedName>
        <fullName evidence="4">MG2 domain-containing protein</fullName>
    </recommendedName>
</protein>
<evidence type="ECO:0000313" key="3">
    <source>
        <dbReference type="Proteomes" id="UP000182491"/>
    </source>
</evidence>
<feature type="chain" id="PRO_5010308015" description="MG2 domain-containing protein" evidence="1">
    <location>
        <begin position="40"/>
        <end position="818"/>
    </location>
</feature>